<dbReference type="SUPFAM" id="SSF53756">
    <property type="entry name" value="UDP-Glycosyltransferase/glycogen phosphorylase"/>
    <property type="match status" value="1"/>
</dbReference>
<protein>
    <submittedName>
        <fullName evidence="4">Glycosyltransferase family 1 protein</fullName>
    </submittedName>
</protein>
<sequence>MEGLDPGRYRLMVVPEVPDGTIAGFFSAFAQMPDPARPARSFVPGARFGLAKVLRTLVGVPRRARFLRENGIDLVHSNDGRSHASWALAARLAGARLVWHHRGDPDARGLRYVAPLLASRIFTVSRFSLPQGAAKGRGRAARAAQVVYSPFDTSVTADWAAMRGRLIEELGCAPDAVLCGWFGNFVQRKRPLEFVEAVERLGALLDRPVVGLMFGDPRNTEVGEALPQRIARVSGNARVHMMGYRAPGHEWLAGCDLLLVPAAREPLGRTLVEAMLVGTPVVATDSGGNPEALEGGCGVLCALDDPDAMARAAADLLADPERLDAMRARARIEARRRFSRENHIRQVTSVYDELGSRPR</sequence>
<dbReference type="AlphaFoldDB" id="A0A2W5NZ43"/>
<dbReference type="PANTHER" id="PTHR12526">
    <property type="entry name" value="GLYCOSYLTRANSFERASE"/>
    <property type="match status" value="1"/>
</dbReference>
<proteinExistence type="inferred from homology"/>
<evidence type="ECO:0000313" key="5">
    <source>
        <dbReference type="Proteomes" id="UP000249082"/>
    </source>
</evidence>
<reference evidence="4 5" key="1">
    <citation type="submission" date="2017-08" db="EMBL/GenBank/DDBJ databases">
        <title>Infants hospitalized years apart are colonized by the same room-sourced microbial strains.</title>
        <authorList>
            <person name="Brooks B."/>
            <person name="Olm M.R."/>
            <person name="Firek B.A."/>
            <person name="Baker R."/>
            <person name="Thomas B.C."/>
            <person name="Morowitz M.J."/>
            <person name="Banfield J.F."/>
        </authorList>
    </citation>
    <scope>NUCLEOTIDE SEQUENCE [LARGE SCALE GENOMIC DNA]</scope>
    <source>
        <strain evidence="4">S2_005_002_R2_33</strain>
    </source>
</reference>
<evidence type="ECO:0000256" key="3">
    <source>
        <dbReference type="ARBA" id="ARBA00022679"/>
    </source>
</evidence>
<dbReference type="Proteomes" id="UP000249082">
    <property type="component" value="Unassembled WGS sequence"/>
</dbReference>
<organism evidence="4 5">
    <name type="scientific">Novosphingobium pentaromativorans</name>
    <dbReference type="NCBI Taxonomy" id="205844"/>
    <lineage>
        <taxon>Bacteria</taxon>
        <taxon>Pseudomonadati</taxon>
        <taxon>Pseudomonadota</taxon>
        <taxon>Alphaproteobacteria</taxon>
        <taxon>Sphingomonadales</taxon>
        <taxon>Sphingomonadaceae</taxon>
        <taxon>Novosphingobium</taxon>
    </lineage>
</organism>
<evidence type="ECO:0000313" key="4">
    <source>
        <dbReference type="EMBL" id="PZQ57199.1"/>
    </source>
</evidence>
<keyword evidence="2" id="KW-0328">Glycosyltransferase</keyword>
<accession>A0A2W5NZ43</accession>
<dbReference type="EMBL" id="QFPX01000002">
    <property type="protein sequence ID" value="PZQ57199.1"/>
    <property type="molecule type" value="Genomic_DNA"/>
</dbReference>
<evidence type="ECO:0000256" key="1">
    <source>
        <dbReference type="ARBA" id="ARBA00009481"/>
    </source>
</evidence>
<evidence type="ECO:0000256" key="2">
    <source>
        <dbReference type="ARBA" id="ARBA00022676"/>
    </source>
</evidence>
<name>A0A2W5NZ43_9SPHN</name>
<dbReference type="PANTHER" id="PTHR12526:SF640">
    <property type="entry name" value="COLANIC ACID BIOSYNTHESIS GLYCOSYLTRANSFERASE WCAL-RELATED"/>
    <property type="match status" value="1"/>
</dbReference>
<dbReference type="GO" id="GO:0016757">
    <property type="term" value="F:glycosyltransferase activity"/>
    <property type="evidence" value="ECO:0007669"/>
    <property type="project" value="UniProtKB-KW"/>
</dbReference>
<comment type="similarity">
    <text evidence="1">Belongs to the glycosyltransferase group 1 family. Glycosyltransferase 4 subfamily.</text>
</comment>
<gene>
    <name evidence="4" type="ORF">DI555_02190</name>
</gene>
<comment type="caution">
    <text evidence="4">The sequence shown here is derived from an EMBL/GenBank/DDBJ whole genome shotgun (WGS) entry which is preliminary data.</text>
</comment>
<dbReference type="Pfam" id="PF13692">
    <property type="entry name" value="Glyco_trans_1_4"/>
    <property type="match status" value="1"/>
</dbReference>
<dbReference type="Gene3D" id="3.40.50.2000">
    <property type="entry name" value="Glycogen Phosphorylase B"/>
    <property type="match status" value="2"/>
</dbReference>
<dbReference type="CDD" id="cd03801">
    <property type="entry name" value="GT4_PimA-like"/>
    <property type="match status" value="1"/>
</dbReference>
<keyword evidence="3 4" id="KW-0808">Transferase</keyword>